<reference evidence="3 4" key="1">
    <citation type="submission" date="2021-02" db="EMBL/GenBank/DDBJ databases">
        <title>Variation within the Batrachochytrium salamandrivorans European outbreak.</title>
        <authorList>
            <person name="Kelly M."/>
            <person name="Pasmans F."/>
            <person name="Shea T.P."/>
            <person name="Munoz J.F."/>
            <person name="Carranza S."/>
            <person name="Cuomo C.A."/>
            <person name="Martel A."/>
        </authorList>
    </citation>
    <scope>NUCLEOTIDE SEQUENCE [LARGE SCALE GENOMIC DNA]</scope>
    <source>
        <strain evidence="3 4">AMFP18/2</strain>
    </source>
</reference>
<keyword evidence="4" id="KW-1185">Reference proteome</keyword>
<feature type="compositionally biased region" description="Polar residues" evidence="1">
    <location>
        <begin position="371"/>
        <end position="385"/>
    </location>
</feature>
<evidence type="ECO:0000313" key="3">
    <source>
        <dbReference type="EMBL" id="KAH6596801.1"/>
    </source>
</evidence>
<feature type="compositionally biased region" description="Basic and acidic residues" evidence="1">
    <location>
        <begin position="354"/>
        <end position="366"/>
    </location>
</feature>
<feature type="region of interest" description="Disordered" evidence="1">
    <location>
        <begin position="46"/>
        <end position="119"/>
    </location>
</feature>
<feature type="compositionally biased region" description="Basic and acidic residues" evidence="1">
    <location>
        <begin position="46"/>
        <end position="59"/>
    </location>
</feature>
<dbReference type="EMBL" id="JAFCIX010000184">
    <property type="protein sequence ID" value="KAH6596801.1"/>
    <property type="molecule type" value="Genomic_DNA"/>
</dbReference>
<accession>A0ABQ8FE83</accession>
<organism evidence="3 4">
    <name type="scientific">Batrachochytrium salamandrivorans</name>
    <dbReference type="NCBI Taxonomy" id="1357716"/>
    <lineage>
        <taxon>Eukaryota</taxon>
        <taxon>Fungi</taxon>
        <taxon>Fungi incertae sedis</taxon>
        <taxon>Chytridiomycota</taxon>
        <taxon>Chytridiomycota incertae sedis</taxon>
        <taxon>Chytridiomycetes</taxon>
        <taxon>Rhizophydiales</taxon>
        <taxon>Rhizophydiales incertae sedis</taxon>
        <taxon>Batrachochytrium</taxon>
    </lineage>
</organism>
<evidence type="ECO:0000256" key="2">
    <source>
        <dbReference type="SAM" id="SignalP"/>
    </source>
</evidence>
<feature type="signal peptide" evidence="2">
    <location>
        <begin position="1"/>
        <end position="18"/>
    </location>
</feature>
<comment type="caution">
    <text evidence="3">The sequence shown here is derived from an EMBL/GenBank/DDBJ whole genome shotgun (WGS) entry which is preliminary data.</text>
</comment>
<proteinExistence type="predicted"/>
<protein>
    <submittedName>
        <fullName evidence="3">Uncharacterized protein</fullName>
    </submittedName>
</protein>
<sequence>MRLSTGIILSILSANVFAIEHLNGAHPGSLLARRAVVADTDDVFLQKRSGDEDQEEQARPKTSSDPNPDKEAFVYDNPAFEDYPNPDSSSIDDTGEGSTAFPVYDPSQDDEDKGGRKNVYMGIDSNQDRLSFADALGDSPSQGLGHIKKELFRAKPKLELFFTKQRALTSSEKVADQLDGGEGIAIGLELYRLFSYALKTTKNYQILYKNPIKSPFRLETPSSTPDELKQKYKSLQDDVLERIKKHILIIRAAVECIAVGPKHVIYWLEKLMIQTDKFYTFILETKSRYSDLLKQLGIFDDGRLEDLEMHMKVVEKYKFELSDRFSKIEKRIRDHRENPEQSLLLKFLSSMLKSKEHPEIESKPSGDGESGSAQPKSEASGGAQSNVVVVDDLVNLKYE</sequence>
<keyword evidence="2" id="KW-0732">Signal</keyword>
<gene>
    <name evidence="3" type="ORF">BASA50_004906</name>
</gene>
<feature type="chain" id="PRO_5047323226" evidence="2">
    <location>
        <begin position="19"/>
        <end position="399"/>
    </location>
</feature>
<evidence type="ECO:0000313" key="4">
    <source>
        <dbReference type="Proteomes" id="UP001648503"/>
    </source>
</evidence>
<dbReference type="Proteomes" id="UP001648503">
    <property type="component" value="Unassembled WGS sequence"/>
</dbReference>
<name>A0ABQ8FE83_9FUNG</name>
<evidence type="ECO:0000256" key="1">
    <source>
        <dbReference type="SAM" id="MobiDB-lite"/>
    </source>
</evidence>
<feature type="region of interest" description="Disordered" evidence="1">
    <location>
        <begin position="354"/>
        <end position="386"/>
    </location>
</feature>